<keyword evidence="6" id="KW-0963">Cytoplasm</keyword>
<dbReference type="GO" id="GO:0046872">
    <property type="term" value="F:metal ion binding"/>
    <property type="evidence" value="ECO:0007669"/>
    <property type="project" value="UniProtKB-KW"/>
</dbReference>
<gene>
    <name evidence="14" type="ORF">ACAOBT_LOCUS32923</name>
</gene>
<dbReference type="PRINTS" id="PR02086">
    <property type="entry name" value="PUTNUCHARBI1"/>
</dbReference>
<dbReference type="InterPro" id="IPR027806">
    <property type="entry name" value="HARBI1_dom"/>
</dbReference>
<evidence type="ECO:0000256" key="5">
    <source>
        <dbReference type="ARBA" id="ARBA00015519"/>
    </source>
</evidence>
<evidence type="ECO:0000256" key="7">
    <source>
        <dbReference type="ARBA" id="ARBA00022722"/>
    </source>
</evidence>
<accession>A0A9P0MGW4</accession>
<feature type="domain" description="DDE Tnp4" evidence="13">
    <location>
        <begin position="103"/>
        <end position="229"/>
    </location>
</feature>
<keyword evidence="9" id="KW-0378">Hydrolase</keyword>
<dbReference type="AlphaFoldDB" id="A0A9P0MGW4"/>
<dbReference type="InterPro" id="IPR045249">
    <property type="entry name" value="HARBI1-like"/>
</dbReference>
<dbReference type="EMBL" id="CAKOFQ010008197">
    <property type="protein sequence ID" value="CAH2012622.1"/>
    <property type="molecule type" value="Genomic_DNA"/>
</dbReference>
<comment type="function">
    <text evidence="12">Transposase-derived protein that may have nuclease activity. Does not have transposase activity.</text>
</comment>
<name>A0A9P0MGW4_ACAOB</name>
<proteinExistence type="inferred from homology"/>
<evidence type="ECO:0000256" key="2">
    <source>
        <dbReference type="ARBA" id="ARBA00004123"/>
    </source>
</evidence>
<reference evidence="14" key="1">
    <citation type="submission" date="2022-03" db="EMBL/GenBank/DDBJ databases">
        <authorList>
            <person name="Sayadi A."/>
        </authorList>
    </citation>
    <scope>NUCLEOTIDE SEQUENCE</scope>
</reference>
<keyword evidence="8" id="KW-0479">Metal-binding</keyword>
<keyword evidence="10" id="KW-0539">Nucleus</keyword>
<dbReference type="InterPro" id="IPR026103">
    <property type="entry name" value="HARBI1_animal"/>
</dbReference>
<evidence type="ECO:0000256" key="9">
    <source>
        <dbReference type="ARBA" id="ARBA00022801"/>
    </source>
</evidence>
<dbReference type="Proteomes" id="UP001152888">
    <property type="component" value="Unassembled WGS sequence"/>
</dbReference>
<evidence type="ECO:0000256" key="11">
    <source>
        <dbReference type="ARBA" id="ARBA00030126"/>
    </source>
</evidence>
<sequence>MVVGKQLSGGTTKLGVEFLFIWARLKVPITLVEQQLSLGDVIVSSQLCDAGGTTLRVKYVYAVSVTLDINKVLVRHLVLVKQRYLGLWIKFPTTKFPTAIGVIDCTHIGILKPNRQGDEYINRKGKPTLNVQATCDAREMFTSVDVSWPGSVHDSRIWRNSLTRSQLINKANVVRLGDDGNGIEPCLMTPFRNPTPGAEINYNKLLKQERVIIERCFDQLKRRFPIQQTQHSSEGQQPSSGPFVSIINVALKDIIIGTGYIVSLAYKEQVEDMTQGRSDVYMGNSKGPKKKPWGTPLVNALLVDNELFVNLYGRDAPITQHLSEGQQPSSGPFVNIIKVALEDIIIGTGDIVSLEYKEQVEDMTQGRFDVTQHLSEGQQPSSGPFVIIINVALKDIIIGTGDIVSLAYKEQVEDMTRGRSDMYKGNRKGPKTERWGIPLVTTLLFLSCNVGIQLSLTLQVVMVDTSSDASVEEAEKMSEDKEMQLLLVTEVPFYALPFRSFQVRHCYGEVVRPIVVINNAVLLERILGRDRFRSKGWSDDDSYYLKLGASHPFTAYAEKCDFFTVAWE</sequence>
<evidence type="ECO:0000313" key="15">
    <source>
        <dbReference type="Proteomes" id="UP001152888"/>
    </source>
</evidence>
<comment type="subcellular location">
    <subcellularLocation>
        <location evidence="3">Cytoplasm</location>
    </subcellularLocation>
    <subcellularLocation>
        <location evidence="2">Nucleus</location>
    </subcellularLocation>
</comment>
<dbReference type="GO" id="GO:0004518">
    <property type="term" value="F:nuclease activity"/>
    <property type="evidence" value="ECO:0007669"/>
    <property type="project" value="UniProtKB-KW"/>
</dbReference>
<evidence type="ECO:0000256" key="10">
    <source>
        <dbReference type="ARBA" id="ARBA00023242"/>
    </source>
</evidence>
<evidence type="ECO:0000256" key="1">
    <source>
        <dbReference type="ARBA" id="ARBA00001968"/>
    </source>
</evidence>
<protein>
    <recommendedName>
        <fullName evidence="5">Putative nuclease HARBI1</fullName>
    </recommendedName>
    <alternativeName>
        <fullName evidence="11">Harbinger transposase-derived nuclease</fullName>
    </alternativeName>
</protein>
<dbReference type="OrthoDB" id="6766673at2759"/>
<comment type="caution">
    <text evidence="14">The sequence shown here is derived from an EMBL/GenBank/DDBJ whole genome shotgun (WGS) entry which is preliminary data.</text>
</comment>
<dbReference type="GO" id="GO:0016787">
    <property type="term" value="F:hydrolase activity"/>
    <property type="evidence" value="ECO:0007669"/>
    <property type="project" value="UniProtKB-KW"/>
</dbReference>
<evidence type="ECO:0000256" key="12">
    <source>
        <dbReference type="ARBA" id="ARBA00045850"/>
    </source>
</evidence>
<evidence type="ECO:0000256" key="8">
    <source>
        <dbReference type="ARBA" id="ARBA00022723"/>
    </source>
</evidence>
<evidence type="ECO:0000313" key="14">
    <source>
        <dbReference type="EMBL" id="CAH2012622.1"/>
    </source>
</evidence>
<keyword evidence="15" id="KW-1185">Reference proteome</keyword>
<keyword evidence="7" id="KW-0540">Nuclease</keyword>
<comment type="cofactor">
    <cofactor evidence="1">
        <name>a divalent metal cation</name>
        <dbReference type="ChEBI" id="CHEBI:60240"/>
    </cofactor>
</comment>
<dbReference type="PANTHER" id="PTHR22930">
    <property type="match status" value="1"/>
</dbReference>
<evidence type="ECO:0000256" key="4">
    <source>
        <dbReference type="ARBA" id="ARBA00006958"/>
    </source>
</evidence>
<dbReference type="GO" id="GO:0005634">
    <property type="term" value="C:nucleus"/>
    <property type="evidence" value="ECO:0007669"/>
    <property type="project" value="UniProtKB-SubCell"/>
</dbReference>
<dbReference type="Pfam" id="PF13359">
    <property type="entry name" value="DDE_Tnp_4"/>
    <property type="match status" value="1"/>
</dbReference>
<organism evidence="14 15">
    <name type="scientific">Acanthoscelides obtectus</name>
    <name type="common">Bean weevil</name>
    <name type="synonym">Bruchus obtectus</name>
    <dbReference type="NCBI Taxonomy" id="200917"/>
    <lineage>
        <taxon>Eukaryota</taxon>
        <taxon>Metazoa</taxon>
        <taxon>Ecdysozoa</taxon>
        <taxon>Arthropoda</taxon>
        <taxon>Hexapoda</taxon>
        <taxon>Insecta</taxon>
        <taxon>Pterygota</taxon>
        <taxon>Neoptera</taxon>
        <taxon>Endopterygota</taxon>
        <taxon>Coleoptera</taxon>
        <taxon>Polyphaga</taxon>
        <taxon>Cucujiformia</taxon>
        <taxon>Chrysomeloidea</taxon>
        <taxon>Chrysomelidae</taxon>
        <taxon>Bruchinae</taxon>
        <taxon>Bruchini</taxon>
        <taxon>Acanthoscelides</taxon>
    </lineage>
</organism>
<evidence type="ECO:0000256" key="3">
    <source>
        <dbReference type="ARBA" id="ARBA00004496"/>
    </source>
</evidence>
<evidence type="ECO:0000256" key="6">
    <source>
        <dbReference type="ARBA" id="ARBA00022490"/>
    </source>
</evidence>
<dbReference type="GO" id="GO:0005737">
    <property type="term" value="C:cytoplasm"/>
    <property type="evidence" value="ECO:0007669"/>
    <property type="project" value="UniProtKB-SubCell"/>
</dbReference>
<comment type="similarity">
    <text evidence="4">Belongs to the HARBI1 family.</text>
</comment>
<dbReference type="PANTHER" id="PTHR22930:SF250">
    <property type="entry name" value="NUCLEASE HARBI1-LIKE PROTEIN"/>
    <property type="match status" value="1"/>
</dbReference>
<evidence type="ECO:0000259" key="13">
    <source>
        <dbReference type="Pfam" id="PF13359"/>
    </source>
</evidence>